<dbReference type="Pfam" id="PF07729">
    <property type="entry name" value="FCD"/>
    <property type="match status" value="1"/>
</dbReference>
<organism evidence="5 6">
    <name type="scientific">Alteribacillus persepolensis</name>
    <dbReference type="NCBI Taxonomy" id="568899"/>
    <lineage>
        <taxon>Bacteria</taxon>
        <taxon>Bacillati</taxon>
        <taxon>Bacillota</taxon>
        <taxon>Bacilli</taxon>
        <taxon>Bacillales</taxon>
        <taxon>Bacillaceae</taxon>
        <taxon>Alteribacillus</taxon>
    </lineage>
</organism>
<dbReference type="PANTHER" id="PTHR43537:SF5">
    <property type="entry name" value="UXU OPERON TRANSCRIPTIONAL REGULATOR"/>
    <property type="match status" value="1"/>
</dbReference>
<dbReference type="SMART" id="SM00345">
    <property type="entry name" value="HTH_GNTR"/>
    <property type="match status" value="1"/>
</dbReference>
<dbReference type="GO" id="GO:0003677">
    <property type="term" value="F:DNA binding"/>
    <property type="evidence" value="ECO:0007669"/>
    <property type="project" value="UniProtKB-KW"/>
</dbReference>
<feature type="domain" description="HTH gntR-type" evidence="4">
    <location>
        <begin position="5"/>
        <end position="72"/>
    </location>
</feature>
<dbReference type="Gene3D" id="1.10.10.10">
    <property type="entry name" value="Winged helix-like DNA-binding domain superfamily/Winged helix DNA-binding domain"/>
    <property type="match status" value="1"/>
</dbReference>
<evidence type="ECO:0000256" key="3">
    <source>
        <dbReference type="ARBA" id="ARBA00023163"/>
    </source>
</evidence>
<dbReference type="InterPro" id="IPR011711">
    <property type="entry name" value="GntR_C"/>
</dbReference>
<dbReference type="PANTHER" id="PTHR43537">
    <property type="entry name" value="TRANSCRIPTIONAL REGULATOR, GNTR FAMILY"/>
    <property type="match status" value="1"/>
</dbReference>
<dbReference type="InterPro" id="IPR036388">
    <property type="entry name" value="WH-like_DNA-bd_sf"/>
</dbReference>
<dbReference type="CDD" id="cd07377">
    <property type="entry name" value="WHTH_GntR"/>
    <property type="match status" value="1"/>
</dbReference>
<dbReference type="InterPro" id="IPR008920">
    <property type="entry name" value="TF_FadR/GntR_C"/>
</dbReference>
<evidence type="ECO:0000256" key="2">
    <source>
        <dbReference type="ARBA" id="ARBA00023125"/>
    </source>
</evidence>
<dbReference type="InterPro" id="IPR000524">
    <property type="entry name" value="Tscrpt_reg_HTH_GntR"/>
</dbReference>
<dbReference type="Gene3D" id="1.20.120.530">
    <property type="entry name" value="GntR ligand-binding domain-like"/>
    <property type="match status" value="1"/>
</dbReference>
<proteinExistence type="predicted"/>
<accession>A0A1G8KDJ9</accession>
<dbReference type="GO" id="GO:0003700">
    <property type="term" value="F:DNA-binding transcription factor activity"/>
    <property type="evidence" value="ECO:0007669"/>
    <property type="project" value="InterPro"/>
</dbReference>
<keyword evidence="2" id="KW-0238">DNA-binding</keyword>
<keyword evidence="3" id="KW-0804">Transcription</keyword>
<dbReference type="EMBL" id="FNDK01000046">
    <property type="protein sequence ID" value="SDI41517.1"/>
    <property type="molecule type" value="Genomic_DNA"/>
</dbReference>
<evidence type="ECO:0000259" key="4">
    <source>
        <dbReference type="PROSITE" id="PS50949"/>
    </source>
</evidence>
<dbReference type="InterPro" id="IPR036390">
    <property type="entry name" value="WH_DNA-bd_sf"/>
</dbReference>
<dbReference type="RefSeq" id="WP_175487593.1">
    <property type="nucleotide sequence ID" value="NZ_FNDK01000046.1"/>
</dbReference>
<sequence length="229" mass="27145">MKKKLSLKEHIYNELKQAIFSRKIPLNTQLNEELLSEVFNVSRTPIRSVLKRMQNEKIIQIIPHKGAYIYQPTPKEFEDVINLRIVLEKEAIKIACKKATEEQINELEEYTLKEEKLYKSGDYANGIRTSTKFHHKLMTMTTNDFMIQYNQELMNIMNIYIVFHENTIQESPRSPEEHREIINAIKNRDEKKAIELIDLHFKSIRDNLNNNQSESSVDFSRIFKPYPKS</sequence>
<protein>
    <submittedName>
        <fullName evidence="5">Transcriptional regulator, GntR family</fullName>
    </submittedName>
</protein>
<name>A0A1G8KDJ9_9BACI</name>
<evidence type="ECO:0000256" key="1">
    <source>
        <dbReference type="ARBA" id="ARBA00023015"/>
    </source>
</evidence>
<dbReference type="Pfam" id="PF00392">
    <property type="entry name" value="GntR"/>
    <property type="match status" value="1"/>
</dbReference>
<keyword evidence="1" id="KW-0805">Transcription regulation</keyword>
<evidence type="ECO:0000313" key="6">
    <source>
        <dbReference type="Proteomes" id="UP000199163"/>
    </source>
</evidence>
<dbReference type="STRING" id="568899.SAMN05192534_1461"/>
<dbReference type="SUPFAM" id="SSF46785">
    <property type="entry name" value="Winged helix' DNA-binding domain"/>
    <property type="match status" value="1"/>
</dbReference>
<dbReference type="Proteomes" id="UP000199163">
    <property type="component" value="Unassembled WGS sequence"/>
</dbReference>
<gene>
    <name evidence="5" type="ORF">SAMN05192534_1461</name>
</gene>
<dbReference type="PROSITE" id="PS50949">
    <property type="entry name" value="HTH_GNTR"/>
    <property type="match status" value="1"/>
</dbReference>
<reference evidence="5 6" key="1">
    <citation type="submission" date="2016-10" db="EMBL/GenBank/DDBJ databases">
        <authorList>
            <person name="de Groot N.N."/>
        </authorList>
    </citation>
    <scope>NUCLEOTIDE SEQUENCE [LARGE SCALE GENOMIC DNA]</scope>
    <source>
        <strain evidence="5 6">DSM 21632</strain>
    </source>
</reference>
<dbReference type="AlphaFoldDB" id="A0A1G8KDJ9"/>
<evidence type="ECO:0000313" key="5">
    <source>
        <dbReference type="EMBL" id="SDI41517.1"/>
    </source>
</evidence>
<dbReference type="SUPFAM" id="SSF48008">
    <property type="entry name" value="GntR ligand-binding domain-like"/>
    <property type="match status" value="1"/>
</dbReference>
<keyword evidence="6" id="KW-1185">Reference proteome</keyword>
<dbReference type="SMART" id="SM00895">
    <property type="entry name" value="FCD"/>
    <property type="match status" value="1"/>
</dbReference>